<keyword evidence="3" id="KW-1185">Reference proteome</keyword>
<evidence type="ECO:0000313" key="3">
    <source>
        <dbReference type="Proteomes" id="UP000663828"/>
    </source>
</evidence>
<name>A0A813Z487_ADIRI</name>
<feature type="domain" description="ABM" evidence="1">
    <location>
        <begin position="6"/>
        <end position="95"/>
    </location>
</feature>
<dbReference type="EMBL" id="CAJNOR010000366">
    <property type="protein sequence ID" value="CAF0892733.1"/>
    <property type="molecule type" value="Genomic_DNA"/>
</dbReference>
<dbReference type="PROSITE" id="PS51725">
    <property type="entry name" value="ABM"/>
    <property type="match status" value="1"/>
</dbReference>
<sequence length="99" mass="11594">MTSSSVVVIAHVYCREDQVENILPILQKLTEATRTESGCVKYELHQDLSDQTHFTFIEEWKNEEALQLHFQMEHFKQAGEQVKPFCAKPVEILKYKKLL</sequence>
<organism evidence="2 3">
    <name type="scientific">Adineta ricciae</name>
    <name type="common">Rotifer</name>
    <dbReference type="NCBI Taxonomy" id="249248"/>
    <lineage>
        <taxon>Eukaryota</taxon>
        <taxon>Metazoa</taxon>
        <taxon>Spiralia</taxon>
        <taxon>Gnathifera</taxon>
        <taxon>Rotifera</taxon>
        <taxon>Eurotatoria</taxon>
        <taxon>Bdelloidea</taxon>
        <taxon>Adinetida</taxon>
        <taxon>Adinetidae</taxon>
        <taxon>Adineta</taxon>
    </lineage>
</organism>
<accession>A0A813Z487</accession>
<dbReference type="InterPro" id="IPR007138">
    <property type="entry name" value="ABM_dom"/>
</dbReference>
<evidence type="ECO:0000259" key="1">
    <source>
        <dbReference type="PROSITE" id="PS51725"/>
    </source>
</evidence>
<dbReference type="Pfam" id="PF03992">
    <property type="entry name" value="ABM"/>
    <property type="match status" value="1"/>
</dbReference>
<reference evidence="2" key="1">
    <citation type="submission" date="2021-02" db="EMBL/GenBank/DDBJ databases">
        <authorList>
            <person name="Nowell W R."/>
        </authorList>
    </citation>
    <scope>NUCLEOTIDE SEQUENCE</scope>
</reference>
<evidence type="ECO:0000313" key="2">
    <source>
        <dbReference type="EMBL" id="CAF0892733.1"/>
    </source>
</evidence>
<dbReference type="Proteomes" id="UP000663828">
    <property type="component" value="Unassembled WGS sequence"/>
</dbReference>
<dbReference type="AlphaFoldDB" id="A0A813Z487"/>
<dbReference type="InterPro" id="IPR050744">
    <property type="entry name" value="AI-2_Isomerase_LsrG"/>
</dbReference>
<comment type="caution">
    <text evidence="2">The sequence shown here is derived from an EMBL/GenBank/DDBJ whole genome shotgun (WGS) entry which is preliminary data.</text>
</comment>
<dbReference type="Gene3D" id="3.30.70.100">
    <property type="match status" value="1"/>
</dbReference>
<dbReference type="PANTHER" id="PTHR33336:SF15">
    <property type="entry name" value="ABM DOMAIN-CONTAINING PROTEIN"/>
    <property type="match status" value="1"/>
</dbReference>
<protein>
    <recommendedName>
        <fullName evidence="1">ABM domain-containing protein</fullName>
    </recommendedName>
</protein>
<dbReference type="PANTHER" id="PTHR33336">
    <property type="entry name" value="QUINOL MONOOXYGENASE YGIN-RELATED"/>
    <property type="match status" value="1"/>
</dbReference>
<dbReference type="InterPro" id="IPR011008">
    <property type="entry name" value="Dimeric_a/b-barrel"/>
</dbReference>
<gene>
    <name evidence="2" type="ORF">XAT740_LOCUS7599</name>
</gene>
<dbReference type="SUPFAM" id="SSF54909">
    <property type="entry name" value="Dimeric alpha+beta barrel"/>
    <property type="match status" value="1"/>
</dbReference>
<dbReference type="GO" id="GO:0003824">
    <property type="term" value="F:catalytic activity"/>
    <property type="evidence" value="ECO:0007669"/>
    <property type="project" value="TreeGrafter"/>
</dbReference>
<proteinExistence type="predicted"/>